<keyword evidence="3" id="KW-1185">Reference proteome</keyword>
<feature type="signal peptide" evidence="1">
    <location>
        <begin position="1"/>
        <end position="30"/>
    </location>
</feature>
<feature type="chain" id="PRO_5045255257" evidence="1">
    <location>
        <begin position="31"/>
        <end position="314"/>
    </location>
</feature>
<evidence type="ECO:0000313" key="2">
    <source>
        <dbReference type="EMBL" id="MEJ2890283.1"/>
    </source>
</evidence>
<dbReference type="EMBL" id="JBBEGL010000011">
    <property type="protein sequence ID" value="MEJ2890283.1"/>
    <property type="molecule type" value="Genomic_DNA"/>
</dbReference>
<dbReference type="SUPFAM" id="SSF56601">
    <property type="entry name" value="beta-lactamase/transpeptidase-like"/>
    <property type="match status" value="1"/>
</dbReference>
<sequence length="314" mass="33583">MRVRIVRGFGVPLLLAGVLAGLLVAPTASAAPVAGGLRAAPTVPADTTAGYVVYDRQTRRTVASALPRMPFRSASLVKLLIALDYLQGRTSVTAADRKLLDSMLRSSDDAAASTLWVRRGYEQVVVRMTRLIGLVDTAPPTDRRYWGYTAVSANDVVRTYLYLAERATPFVRDLILGNLERSTQCATDGFDQSFGIPRAVTGTRAVKQGWSGYGSAPARPCVEGRVTAPPDPASRMAAEDAPPILADNRPTALAAPTLDLSRRALHTSGLVDGRRRVIVVLTLSPKTKSYDAQSATVTSITRGLHDDAVAAARR</sequence>
<proteinExistence type="predicted"/>
<name>A0ABU8ND02_9PSEU</name>
<gene>
    <name evidence="2" type="ORF">WCD41_27745</name>
</gene>
<dbReference type="InterPro" id="IPR012338">
    <property type="entry name" value="Beta-lactam/transpept-like"/>
</dbReference>
<reference evidence="2 3" key="1">
    <citation type="submission" date="2024-03" db="EMBL/GenBank/DDBJ databases">
        <title>Actinomycetospora sp. OC33-EN06, a novel actinomycete isolated from wild orchid (Aerides multiflora).</title>
        <authorList>
            <person name="Suriyachadkun C."/>
        </authorList>
    </citation>
    <scope>NUCLEOTIDE SEQUENCE [LARGE SCALE GENOMIC DNA]</scope>
    <source>
        <strain evidence="2 3">OC33-EN06</strain>
    </source>
</reference>
<keyword evidence="1" id="KW-0732">Signal</keyword>
<protein>
    <submittedName>
        <fullName evidence="2">Uncharacterized protein</fullName>
    </submittedName>
</protein>
<comment type="caution">
    <text evidence="2">The sequence shown here is derived from an EMBL/GenBank/DDBJ whole genome shotgun (WGS) entry which is preliminary data.</text>
</comment>
<dbReference type="Gene3D" id="3.40.710.10">
    <property type="entry name" value="DD-peptidase/beta-lactamase superfamily"/>
    <property type="match status" value="1"/>
</dbReference>
<evidence type="ECO:0000256" key="1">
    <source>
        <dbReference type="SAM" id="SignalP"/>
    </source>
</evidence>
<organism evidence="2 3">
    <name type="scientific">Actinomycetospora aeridis</name>
    <dbReference type="NCBI Taxonomy" id="3129231"/>
    <lineage>
        <taxon>Bacteria</taxon>
        <taxon>Bacillati</taxon>
        <taxon>Actinomycetota</taxon>
        <taxon>Actinomycetes</taxon>
        <taxon>Pseudonocardiales</taxon>
        <taxon>Pseudonocardiaceae</taxon>
        <taxon>Actinomycetospora</taxon>
    </lineage>
</organism>
<dbReference type="Proteomes" id="UP001370100">
    <property type="component" value="Unassembled WGS sequence"/>
</dbReference>
<dbReference type="RefSeq" id="WP_337718478.1">
    <property type="nucleotide sequence ID" value="NZ_JBBEGL010000011.1"/>
</dbReference>
<evidence type="ECO:0000313" key="3">
    <source>
        <dbReference type="Proteomes" id="UP001370100"/>
    </source>
</evidence>
<accession>A0ABU8ND02</accession>